<proteinExistence type="predicted"/>
<keyword evidence="5" id="KW-0804">Transcription</keyword>
<dbReference type="PANTHER" id="PTHR31674">
    <property type="entry name" value="B3 DOMAIN-CONTAINING PROTEIN REM-LIKE 3-RELATED"/>
    <property type="match status" value="1"/>
</dbReference>
<dbReference type="Pfam" id="PF02362">
    <property type="entry name" value="B3"/>
    <property type="match status" value="2"/>
</dbReference>
<feature type="domain" description="TF-B3" evidence="8">
    <location>
        <begin position="1"/>
        <end position="88"/>
    </location>
</feature>
<dbReference type="Proteomes" id="UP000813463">
    <property type="component" value="Chromosome 3"/>
</dbReference>
<dbReference type="RefSeq" id="XP_056697191.1">
    <property type="nucleotide sequence ID" value="XM_056841213.1"/>
</dbReference>
<evidence type="ECO:0000256" key="6">
    <source>
        <dbReference type="ARBA" id="ARBA00023242"/>
    </source>
</evidence>
<reference evidence="9" key="1">
    <citation type="journal article" date="2021" name="Nat. Commun.">
        <title>Genomic analyses provide insights into spinach domestication and the genetic basis of agronomic traits.</title>
        <authorList>
            <person name="Cai X."/>
            <person name="Sun X."/>
            <person name="Xu C."/>
            <person name="Sun H."/>
            <person name="Wang X."/>
            <person name="Ge C."/>
            <person name="Zhang Z."/>
            <person name="Wang Q."/>
            <person name="Fei Z."/>
            <person name="Jiao C."/>
            <person name="Wang Q."/>
        </authorList>
    </citation>
    <scope>NUCLEOTIDE SEQUENCE [LARGE SCALE GENOMIC DNA]</scope>
    <source>
        <strain evidence="9">cv. Varoflay</strain>
    </source>
</reference>
<sequence length="252" mass="29241">MQSIPKSFLKYLREDDKKEGDEKIAILRNYKVDDYLWIVKVGYFDDHKLHFKEGWNKFCNDHGLHVGDFLVFQHHQNLVFDVFVFDPTACERPFPGLNHLTSTKNVGSSSSNIPLKEEEDFSKPNGKGLKRTNRDRHKVNPGSSKIGFKSRGYPHFHTTVKLYWLKRGGMHIPLKFARENNIANRKCNMIVIDEQGDEWVVPLRQHKRGNSVYIGKLRDFYVANDLKPGQPVVFELIASANSPKFIFYKNSS</sequence>
<keyword evidence="4" id="KW-0238">DNA-binding</keyword>
<evidence type="ECO:0000256" key="4">
    <source>
        <dbReference type="ARBA" id="ARBA00023125"/>
    </source>
</evidence>
<dbReference type="InterPro" id="IPR039218">
    <property type="entry name" value="REM_fam"/>
</dbReference>
<evidence type="ECO:0000256" key="5">
    <source>
        <dbReference type="ARBA" id="ARBA00023163"/>
    </source>
</evidence>
<keyword evidence="2" id="KW-0677">Repeat</keyword>
<evidence type="ECO:0000256" key="1">
    <source>
        <dbReference type="ARBA" id="ARBA00004123"/>
    </source>
</evidence>
<protein>
    <submittedName>
        <fullName evidence="10">B3 domain-containing protein REM9-like</fullName>
    </submittedName>
</protein>
<dbReference type="InterPro" id="IPR015300">
    <property type="entry name" value="DNA-bd_pseudobarrel_sf"/>
</dbReference>
<name>A0ABM3RNJ9_SPIOL</name>
<evidence type="ECO:0000259" key="8">
    <source>
        <dbReference type="PROSITE" id="PS50863"/>
    </source>
</evidence>
<dbReference type="SMART" id="SM01019">
    <property type="entry name" value="B3"/>
    <property type="match status" value="2"/>
</dbReference>
<dbReference type="InterPro" id="IPR003340">
    <property type="entry name" value="B3_DNA-bd"/>
</dbReference>
<gene>
    <name evidence="10" type="primary">LOC130470687</name>
</gene>
<feature type="region of interest" description="Disordered" evidence="7">
    <location>
        <begin position="104"/>
        <end position="144"/>
    </location>
</feature>
<dbReference type="CDD" id="cd10017">
    <property type="entry name" value="B3_DNA"/>
    <property type="match status" value="2"/>
</dbReference>
<keyword evidence="3" id="KW-0805">Transcription regulation</keyword>
<evidence type="ECO:0000313" key="10">
    <source>
        <dbReference type="RefSeq" id="XP_056697191.1"/>
    </source>
</evidence>
<dbReference type="SUPFAM" id="SSF101936">
    <property type="entry name" value="DNA-binding pseudobarrel domain"/>
    <property type="match status" value="2"/>
</dbReference>
<feature type="compositionally biased region" description="Polar residues" evidence="7">
    <location>
        <begin position="104"/>
        <end position="113"/>
    </location>
</feature>
<evidence type="ECO:0000256" key="3">
    <source>
        <dbReference type="ARBA" id="ARBA00023015"/>
    </source>
</evidence>
<evidence type="ECO:0000256" key="7">
    <source>
        <dbReference type="SAM" id="MobiDB-lite"/>
    </source>
</evidence>
<comment type="subcellular location">
    <subcellularLocation>
        <location evidence="1">Nucleus</location>
    </subcellularLocation>
</comment>
<evidence type="ECO:0000256" key="2">
    <source>
        <dbReference type="ARBA" id="ARBA00022737"/>
    </source>
</evidence>
<dbReference type="Gene3D" id="2.40.330.10">
    <property type="entry name" value="DNA-binding pseudobarrel domain"/>
    <property type="match status" value="2"/>
</dbReference>
<dbReference type="GeneID" id="130470687"/>
<feature type="domain" description="TF-B3" evidence="8">
    <location>
        <begin position="155"/>
        <end position="251"/>
    </location>
</feature>
<organism evidence="9 10">
    <name type="scientific">Spinacia oleracea</name>
    <name type="common">Spinach</name>
    <dbReference type="NCBI Taxonomy" id="3562"/>
    <lineage>
        <taxon>Eukaryota</taxon>
        <taxon>Viridiplantae</taxon>
        <taxon>Streptophyta</taxon>
        <taxon>Embryophyta</taxon>
        <taxon>Tracheophyta</taxon>
        <taxon>Spermatophyta</taxon>
        <taxon>Magnoliopsida</taxon>
        <taxon>eudicotyledons</taxon>
        <taxon>Gunneridae</taxon>
        <taxon>Pentapetalae</taxon>
        <taxon>Caryophyllales</taxon>
        <taxon>Chenopodiaceae</taxon>
        <taxon>Chenopodioideae</taxon>
        <taxon>Anserineae</taxon>
        <taxon>Spinacia</taxon>
    </lineage>
</organism>
<dbReference type="PROSITE" id="PS50863">
    <property type="entry name" value="B3"/>
    <property type="match status" value="2"/>
</dbReference>
<evidence type="ECO:0000313" key="9">
    <source>
        <dbReference type="Proteomes" id="UP000813463"/>
    </source>
</evidence>
<dbReference type="PANTHER" id="PTHR31674:SF62">
    <property type="entry name" value="B3 DOMAIN-CONTAINING PROTEIN REM14-RELATED"/>
    <property type="match status" value="1"/>
</dbReference>
<keyword evidence="9" id="KW-1185">Reference proteome</keyword>
<reference evidence="10" key="2">
    <citation type="submission" date="2025-08" db="UniProtKB">
        <authorList>
            <consortium name="RefSeq"/>
        </authorList>
    </citation>
    <scope>IDENTIFICATION</scope>
    <source>
        <tissue evidence="10">Leaf</tissue>
    </source>
</reference>
<feature type="compositionally biased region" description="Basic residues" evidence="7">
    <location>
        <begin position="128"/>
        <end position="139"/>
    </location>
</feature>
<keyword evidence="6" id="KW-0539">Nucleus</keyword>
<accession>A0ABM3RNJ9</accession>